<dbReference type="InterPro" id="IPR050708">
    <property type="entry name" value="T6SS_VgrG/RHS"/>
</dbReference>
<dbReference type="NCBIfam" id="TIGR03696">
    <property type="entry name" value="Rhs_assc_core"/>
    <property type="match status" value="1"/>
</dbReference>
<dbReference type="InterPro" id="IPR022385">
    <property type="entry name" value="Rhs_assc_core"/>
</dbReference>
<dbReference type="Gene3D" id="2.180.10.10">
    <property type="entry name" value="RHS repeat-associated core"/>
    <property type="match status" value="1"/>
</dbReference>
<proteinExistence type="predicted"/>
<gene>
    <name evidence="1" type="ORF">SAMN05421786_11487</name>
</gene>
<sequence>MSYFHNGSGVEVLEENNYYPFGLKHEGYNNLAGNRAYNYKYNGKELQTETGMYDYGARFYMPDIGRWGVVDPLAEQYRRHSTYNYAVNNPIRFIDPDGRGVNSTGVRENKDGTYTVISAKDDGNNGIYRADDKGNYDVETSDHIANSLTPRSFMGDDNKAVVGAVISPGDLSGNDFLNDLMGPNEPNIIGYMKNGVGGAKYDFKTNGPNGEVNGIQEIPKEERAAYTYRGVLFSVDTGDKADNVAVIASARDGGNFAAGYIAGNNGLTWGTGRLGFDALQSWQQGGLATEGQTTQQAQKVGHTLGHKNYNNRRAAVYKTQSSNPLRGPK</sequence>
<keyword evidence="2" id="KW-1185">Reference proteome</keyword>
<dbReference type="PANTHER" id="PTHR32305">
    <property type="match status" value="1"/>
</dbReference>
<name>A0A1N7QR27_9FLAO</name>
<dbReference type="Proteomes" id="UP000186744">
    <property type="component" value="Unassembled WGS sequence"/>
</dbReference>
<dbReference type="PANTHER" id="PTHR32305:SF15">
    <property type="entry name" value="PROTEIN RHSA-RELATED"/>
    <property type="match status" value="1"/>
</dbReference>
<dbReference type="AlphaFoldDB" id="A0A1N7QR27"/>
<organism evidence="1 2">
    <name type="scientific">Chryseobacterium ureilyticum</name>
    <dbReference type="NCBI Taxonomy" id="373668"/>
    <lineage>
        <taxon>Bacteria</taxon>
        <taxon>Pseudomonadati</taxon>
        <taxon>Bacteroidota</taxon>
        <taxon>Flavobacteriia</taxon>
        <taxon>Flavobacteriales</taxon>
        <taxon>Weeksellaceae</taxon>
        <taxon>Chryseobacterium group</taxon>
        <taxon>Chryseobacterium</taxon>
    </lineage>
</organism>
<evidence type="ECO:0000313" key="1">
    <source>
        <dbReference type="EMBL" id="SIT25258.1"/>
    </source>
</evidence>
<reference evidence="2" key="1">
    <citation type="submission" date="2017-01" db="EMBL/GenBank/DDBJ databases">
        <authorList>
            <person name="Varghese N."/>
            <person name="Submissions S."/>
        </authorList>
    </citation>
    <scope>NUCLEOTIDE SEQUENCE [LARGE SCALE GENOMIC DNA]</scope>
    <source>
        <strain evidence="2">DSM 18017</strain>
    </source>
</reference>
<protein>
    <submittedName>
        <fullName evidence="1">RHS repeat-associated core domain-containing protein</fullName>
    </submittedName>
</protein>
<evidence type="ECO:0000313" key="2">
    <source>
        <dbReference type="Proteomes" id="UP000186744"/>
    </source>
</evidence>
<dbReference type="EMBL" id="FTOL01000014">
    <property type="protein sequence ID" value="SIT25258.1"/>
    <property type="molecule type" value="Genomic_DNA"/>
</dbReference>
<accession>A0A1N7QR27</accession>
<dbReference type="STRING" id="373668.SAMN05421786_11487"/>